<evidence type="ECO:0000313" key="2">
    <source>
        <dbReference type="EMBL" id="KAI9638811.1"/>
    </source>
</evidence>
<feature type="compositionally biased region" description="Acidic residues" evidence="1">
    <location>
        <begin position="86"/>
        <end position="98"/>
    </location>
</feature>
<feature type="compositionally biased region" description="Basic and acidic residues" evidence="1">
    <location>
        <begin position="99"/>
        <end position="116"/>
    </location>
</feature>
<accession>A0AA38HEE5</accession>
<evidence type="ECO:0000256" key="1">
    <source>
        <dbReference type="SAM" id="MobiDB-lite"/>
    </source>
</evidence>
<dbReference type="EMBL" id="JAKWFO010000002">
    <property type="protein sequence ID" value="KAI9638811.1"/>
    <property type="molecule type" value="Genomic_DNA"/>
</dbReference>
<feature type="compositionally biased region" description="Low complexity" evidence="1">
    <location>
        <begin position="20"/>
        <end position="41"/>
    </location>
</feature>
<dbReference type="Proteomes" id="UP001164286">
    <property type="component" value="Unassembled WGS sequence"/>
</dbReference>
<keyword evidence="3" id="KW-1185">Reference proteome</keyword>
<sequence length="427" mass="47581">MAPKRPPSAGPSQPKRTRFAAAPAISSPSLSADESASLLEADLPEGGQRAKQRSRRQLKDKDGYGSDSSNEDGEGVVPSRNKPEVAEDEDMDMFGEDVDAPKEVDKKGKGKEKEFMELNEIEGQEFEVTGEDGMGDDDEDEEEIHTQRRKAGLDGDMGFELTGFNMKAEMEEGKFTADGESYLVNDKDEGEKHDVWLDAVDDEEIKKARRAHKERERVEEERQAKEDGEGRKEEERALMREAVGWMERGETVLECMERLGREAEEKRRKEEVGEGGKKKSWAEKQKERKAAAAAGVKDQATPFARFSEIVSALTTIGHLDVYSLSKEAMQRMLPADPASAQQSAPPPARDTRAFQYRFSMAYVRALPEAQRPVEREVFGPFAAEQLRQWRNTGFFGGPACENVELRVVKPDGSAGGWGSWESVVTPV</sequence>
<feature type="compositionally biased region" description="Basic and acidic residues" evidence="1">
    <location>
        <begin position="213"/>
        <end position="235"/>
    </location>
</feature>
<organism evidence="2 3">
    <name type="scientific">Dioszegia hungarica</name>
    <dbReference type="NCBI Taxonomy" id="4972"/>
    <lineage>
        <taxon>Eukaryota</taxon>
        <taxon>Fungi</taxon>
        <taxon>Dikarya</taxon>
        <taxon>Basidiomycota</taxon>
        <taxon>Agaricomycotina</taxon>
        <taxon>Tremellomycetes</taxon>
        <taxon>Tremellales</taxon>
        <taxon>Bulleribasidiaceae</taxon>
        <taxon>Dioszegia</taxon>
    </lineage>
</organism>
<feature type="region of interest" description="Disordered" evidence="1">
    <location>
        <begin position="262"/>
        <end position="286"/>
    </location>
</feature>
<feature type="compositionally biased region" description="Acidic residues" evidence="1">
    <location>
        <begin position="117"/>
        <end position="143"/>
    </location>
</feature>
<comment type="caution">
    <text evidence="2">The sequence shown here is derived from an EMBL/GenBank/DDBJ whole genome shotgun (WGS) entry which is preliminary data.</text>
</comment>
<proteinExistence type="predicted"/>
<feature type="region of interest" description="Disordered" evidence="1">
    <location>
        <begin position="1"/>
        <end position="158"/>
    </location>
</feature>
<gene>
    <name evidence="2" type="ORF">MKK02DRAFT_41837</name>
</gene>
<feature type="region of interest" description="Disordered" evidence="1">
    <location>
        <begin position="209"/>
        <end position="235"/>
    </location>
</feature>
<name>A0AA38HEE5_9TREE</name>
<evidence type="ECO:0000313" key="3">
    <source>
        <dbReference type="Proteomes" id="UP001164286"/>
    </source>
</evidence>
<dbReference type="GeneID" id="77730929"/>
<dbReference type="RefSeq" id="XP_052948588.1">
    <property type="nucleotide sequence ID" value="XM_053091724.1"/>
</dbReference>
<dbReference type="PANTHER" id="PTHR13138">
    <property type="entry name" value="PROTEIN LIN1"/>
    <property type="match status" value="1"/>
</dbReference>
<dbReference type="GO" id="GO:0005682">
    <property type="term" value="C:U5 snRNP"/>
    <property type="evidence" value="ECO:0007669"/>
    <property type="project" value="InterPro"/>
</dbReference>
<reference evidence="2" key="1">
    <citation type="journal article" date="2022" name="G3 (Bethesda)">
        <title>High quality genome of the basidiomycete yeast Dioszegia hungarica PDD-24b-2 isolated from cloud water.</title>
        <authorList>
            <person name="Jarrige D."/>
            <person name="Haridas S."/>
            <person name="Bleykasten-Grosshans C."/>
            <person name="Joly M."/>
            <person name="Nadalig T."/>
            <person name="Sancelme M."/>
            <person name="Vuilleumier S."/>
            <person name="Grigoriev I.V."/>
            <person name="Amato P."/>
            <person name="Bringel F."/>
        </authorList>
    </citation>
    <scope>NUCLEOTIDE SEQUENCE</scope>
    <source>
        <strain evidence="2">PDD-24b-2</strain>
    </source>
</reference>
<dbReference type="AlphaFoldDB" id="A0AA38HEE5"/>
<dbReference type="PANTHER" id="PTHR13138:SF3">
    <property type="entry name" value="CD2 ANTIGEN CYTOPLASMIC TAIL-BINDING PROTEIN 2"/>
    <property type="match status" value="1"/>
</dbReference>
<protein>
    <submittedName>
        <fullName evidence="2">SMC2orf</fullName>
    </submittedName>
</protein>
<dbReference type="InterPro" id="IPR039905">
    <property type="entry name" value="CD2BP2/Lin1"/>
</dbReference>